<dbReference type="InterPro" id="IPR001648">
    <property type="entry name" value="Ribosomal_bS18"/>
</dbReference>
<comment type="similarity">
    <text evidence="6">Belongs to the bacterial ribosomal protein bS18 family. Mitochondrion-specific ribosomal protein mL66 subfamily.</text>
</comment>
<dbReference type="GO" id="GO:0032543">
    <property type="term" value="P:mitochondrial translation"/>
    <property type="evidence" value="ECO:0007669"/>
    <property type="project" value="TreeGrafter"/>
</dbReference>
<evidence type="ECO:0000256" key="7">
    <source>
        <dbReference type="ARBA" id="ARBA00071652"/>
    </source>
</evidence>
<reference evidence="8" key="2">
    <citation type="journal article" date="2015" name="Gigascience">
        <title>Reconstructing a comprehensive transcriptome assembly of a white-pupal translocated strain of the pest fruit fly Bactrocera cucurbitae.</title>
        <authorList>
            <person name="Sim S.B."/>
            <person name="Calla B."/>
            <person name="Hall B."/>
            <person name="DeRego T."/>
            <person name="Geib S.M."/>
        </authorList>
    </citation>
    <scope>NUCLEOTIDE SEQUENCE</scope>
</reference>
<dbReference type="EMBL" id="GBXI01014514">
    <property type="protein sequence ID" value="JAC99777.1"/>
    <property type="molecule type" value="Transcribed_RNA"/>
</dbReference>
<evidence type="ECO:0000313" key="8">
    <source>
        <dbReference type="EMBL" id="JAC99777.1"/>
    </source>
</evidence>
<dbReference type="GO" id="GO:0070181">
    <property type="term" value="F:small ribosomal subunit rRNA binding"/>
    <property type="evidence" value="ECO:0007669"/>
    <property type="project" value="TreeGrafter"/>
</dbReference>
<dbReference type="GO" id="GO:0005763">
    <property type="term" value="C:mitochondrial small ribosomal subunit"/>
    <property type="evidence" value="ECO:0007669"/>
    <property type="project" value="TreeGrafter"/>
</dbReference>
<evidence type="ECO:0000256" key="4">
    <source>
        <dbReference type="ARBA" id="ARBA00023128"/>
    </source>
</evidence>
<dbReference type="PANTHER" id="PTHR13479">
    <property type="entry name" value="30S RIBOSOMAL PROTEIN S18"/>
    <property type="match status" value="1"/>
</dbReference>
<proteinExistence type="inferred from homology"/>
<reference evidence="8" key="1">
    <citation type="submission" date="2014-11" db="EMBL/GenBank/DDBJ databases">
        <authorList>
            <person name="Geib S."/>
        </authorList>
    </citation>
    <scope>NUCLEOTIDE SEQUENCE</scope>
</reference>
<keyword evidence="3 8" id="KW-0689">Ribosomal protein</keyword>
<evidence type="ECO:0000256" key="6">
    <source>
        <dbReference type="ARBA" id="ARBA00061060"/>
    </source>
</evidence>
<evidence type="ECO:0000256" key="2">
    <source>
        <dbReference type="ARBA" id="ARBA00022946"/>
    </source>
</evidence>
<dbReference type="GO" id="GO:0005743">
    <property type="term" value="C:mitochondrial inner membrane"/>
    <property type="evidence" value="ECO:0007669"/>
    <property type="project" value="UniProtKB-ARBA"/>
</dbReference>
<sequence length="180" mass="20464">VNVGNFCRSYVFVNKVNFVNSYMKMSNLLRCVAQTICRNIVQINRSITTTSTVLVKEIHEKVENNALVLEAAHVPSPRADLMLNEACGTGFCPECTLGLDIKHTDVLILSQYVRSDGCMLPRRITGLCQRQQKRIGTLVTMAQKAGLMPNLTPAWSKKDPKKRFGWKKFNKYYLEESIKY</sequence>
<comment type="subcellular location">
    <subcellularLocation>
        <location evidence="1">Mitochondrion</location>
    </subcellularLocation>
</comment>
<gene>
    <name evidence="8" type="primary">MRPS18A</name>
    <name evidence="8" type="ORF">g.2456</name>
</gene>
<dbReference type="FunFam" id="4.10.640.10:FF:000011">
    <property type="entry name" value="28S ribosomal protein S18a, mitochondrial"/>
    <property type="match status" value="1"/>
</dbReference>
<evidence type="ECO:0000256" key="1">
    <source>
        <dbReference type="ARBA" id="ARBA00004173"/>
    </source>
</evidence>
<dbReference type="InterPro" id="IPR036870">
    <property type="entry name" value="Ribosomal_bS18_sf"/>
</dbReference>
<dbReference type="Pfam" id="PF01084">
    <property type="entry name" value="Ribosomal_S18"/>
    <property type="match status" value="1"/>
</dbReference>
<feature type="non-terminal residue" evidence="8">
    <location>
        <position position="1"/>
    </location>
</feature>
<dbReference type="PANTHER" id="PTHR13479:SF66">
    <property type="entry name" value="LARGE RIBOSOMAL SUBUNIT PROTEIN ML66"/>
    <property type="match status" value="1"/>
</dbReference>
<organism evidence="8">
    <name type="scientific">Zeugodacus cucurbitae</name>
    <name type="common">Melon fruit fly</name>
    <name type="synonym">Bactrocera cucurbitae</name>
    <dbReference type="NCBI Taxonomy" id="28588"/>
    <lineage>
        <taxon>Eukaryota</taxon>
        <taxon>Metazoa</taxon>
        <taxon>Ecdysozoa</taxon>
        <taxon>Arthropoda</taxon>
        <taxon>Hexapoda</taxon>
        <taxon>Insecta</taxon>
        <taxon>Pterygota</taxon>
        <taxon>Neoptera</taxon>
        <taxon>Endopterygota</taxon>
        <taxon>Diptera</taxon>
        <taxon>Brachycera</taxon>
        <taxon>Muscomorpha</taxon>
        <taxon>Tephritoidea</taxon>
        <taxon>Tephritidae</taxon>
        <taxon>Zeugodacus</taxon>
        <taxon>Zeugodacus</taxon>
    </lineage>
</organism>
<evidence type="ECO:0000256" key="3">
    <source>
        <dbReference type="ARBA" id="ARBA00022980"/>
    </source>
</evidence>
<name>A0A0A1WMZ1_ZEUCU</name>
<accession>A0A0A1WMZ1</accession>
<keyword evidence="4" id="KW-0496">Mitochondrion</keyword>
<keyword evidence="2" id="KW-0809">Transit peptide</keyword>
<dbReference type="GO" id="GO:0003735">
    <property type="term" value="F:structural constituent of ribosome"/>
    <property type="evidence" value="ECO:0007669"/>
    <property type="project" value="InterPro"/>
</dbReference>
<keyword evidence="5" id="KW-0687">Ribonucleoprotein</keyword>
<dbReference type="SUPFAM" id="SSF46911">
    <property type="entry name" value="Ribosomal protein S18"/>
    <property type="match status" value="1"/>
</dbReference>
<dbReference type="Gene3D" id="4.10.640.10">
    <property type="entry name" value="Ribosomal protein S18"/>
    <property type="match status" value="1"/>
</dbReference>
<dbReference type="AlphaFoldDB" id="A0A0A1WMZ1"/>
<evidence type="ECO:0000256" key="5">
    <source>
        <dbReference type="ARBA" id="ARBA00023274"/>
    </source>
</evidence>
<protein>
    <recommendedName>
        <fullName evidence="7">Large ribosomal subunit protein mL66</fullName>
    </recommendedName>
</protein>